<protein>
    <recommendedName>
        <fullName evidence="1">TFIIB-type domain-containing protein</fullName>
    </recommendedName>
</protein>
<dbReference type="SUPFAM" id="SSF57783">
    <property type="entry name" value="Zinc beta-ribbon"/>
    <property type="match status" value="1"/>
</dbReference>
<comment type="caution">
    <text evidence="2">The sequence shown here is derived from an EMBL/GenBank/DDBJ whole genome shotgun (WGS) entry which is preliminary data.</text>
</comment>
<evidence type="ECO:0000259" key="1">
    <source>
        <dbReference type="Pfam" id="PF08271"/>
    </source>
</evidence>
<sequence>MSFMNACPECAGELKYDPSQRRYVCKSCGLALNRDEIDELKSKYGASTPEEEKEKMKKDYLKWWSTKK</sequence>
<dbReference type="EMBL" id="DSTX01000012">
    <property type="protein sequence ID" value="HFK21066.1"/>
    <property type="molecule type" value="Genomic_DNA"/>
</dbReference>
<proteinExistence type="predicted"/>
<gene>
    <name evidence="2" type="ORF">ENS19_07330</name>
</gene>
<dbReference type="Pfam" id="PF08271">
    <property type="entry name" value="Zn_Ribbon_TF"/>
    <property type="match status" value="1"/>
</dbReference>
<dbReference type="Gene3D" id="2.20.25.10">
    <property type="match status" value="1"/>
</dbReference>
<dbReference type="AlphaFoldDB" id="A0A7C3F541"/>
<reference evidence="2" key="1">
    <citation type="journal article" date="2020" name="mSystems">
        <title>Genome- and Community-Level Interaction Insights into Carbon Utilization and Element Cycling Functions of Hydrothermarchaeota in Hydrothermal Sediment.</title>
        <authorList>
            <person name="Zhou Z."/>
            <person name="Liu Y."/>
            <person name="Xu W."/>
            <person name="Pan J."/>
            <person name="Luo Z.H."/>
            <person name="Li M."/>
        </authorList>
    </citation>
    <scope>NUCLEOTIDE SEQUENCE [LARGE SCALE GENOMIC DNA]</scope>
    <source>
        <strain evidence="2">SpSt-468</strain>
    </source>
</reference>
<accession>A0A7C3F541</accession>
<name>A0A7C3F541_9CREN</name>
<evidence type="ECO:0000313" key="2">
    <source>
        <dbReference type="EMBL" id="HFK21066.1"/>
    </source>
</evidence>
<dbReference type="InterPro" id="IPR013137">
    <property type="entry name" value="Znf_TFIIB"/>
</dbReference>
<organism evidence="2">
    <name type="scientific">Candidatus Methanomethylicus mesodigestus</name>
    <dbReference type="NCBI Taxonomy" id="1867258"/>
    <lineage>
        <taxon>Archaea</taxon>
        <taxon>Thermoproteota</taxon>
        <taxon>Methanosuratincolia</taxon>
        <taxon>Candidatus Methanomethylicales</taxon>
        <taxon>Candidatus Methanomethylicaceae</taxon>
        <taxon>Candidatus Methanomethylicus</taxon>
    </lineage>
</organism>
<feature type="domain" description="TFIIB-type" evidence="1">
    <location>
        <begin position="7"/>
        <end position="41"/>
    </location>
</feature>